<protein>
    <submittedName>
        <fullName evidence="12">Molybdenum import ATP-binding protein ModC</fullName>
    </submittedName>
</protein>
<sequence>MSLRGQVSLKLGEFQLETGEFQLPDTGLTAVFGHSGSGKTTFLRCLAGFEPNAKGEVYFFDQAWLKLGQFLPIHKRQLGYVFQEASLFAHLTVEGNLRYGLKRAKGPRSIEFNQVVDWLGLSALLSRDVLSLSGGEKQRVAIGRTLLSQPKVLMMDEPMASLDVFSKRAIMPYIERLRDELEIPIVYITHSPEEVERLADTVVFMSKGRITQIEPIAQALNRAGTPLYQNAEPRSVIAAEVVEQVLEDGLTRLSADGAELFVPALDEPLGAKVRVVIAANQVSLMASQPDMTSVLNHLPVTIESIEPVNEYSLLLRLRSWDAPWPLLAQVTKRSARRLDLQVGQHWVAAIKSASILN</sequence>
<evidence type="ECO:0000256" key="1">
    <source>
        <dbReference type="ARBA" id="ARBA00022448"/>
    </source>
</evidence>
<evidence type="ECO:0000256" key="5">
    <source>
        <dbReference type="ARBA" id="ARBA00022741"/>
    </source>
</evidence>
<evidence type="ECO:0000256" key="6">
    <source>
        <dbReference type="ARBA" id="ARBA00022840"/>
    </source>
</evidence>
<dbReference type="InterPro" id="IPR005116">
    <property type="entry name" value="Transp-assoc_OB_typ1"/>
</dbReference>
<dbReference type="GO" id="GO:0005524">
    <property type="term" value="F:ATP binding"/>
    <property type="evidence" value="ECO:0007669"/>
    <property type="project" value="UniProtKB-KW"/>
</dbReference>
<organism evidence="12 13">
    <name type="scientific">Thiosulfativibrio zosterae</name>
    <dbReference type="NCBI Taxonomy" id="2675053"/>
    <lineage>
        <taxon>Bacteria</taxon>
        <taxon>Pseudomonadati</taxon>
        <taxon>Pseudomonadota</taxon>
        <taxon>Gammaproteobacteria</taxon>
        <taxon>Thiotrichales</taxon>
        <taxon>Piscirickettsiaceae</taxon>
        <taxon>Thiosulfativibrio</taxon>
    </lineage>
</organism>
<evidence type="ECO:0000259" key="11">
    <source>
        <dbReference type="PROSITE" id="PS51866"/>
    </source>
</evidence>
<dbReference type="Gene3D" id="3.40.50.300">
    <property type="entry name" value="P-loop containing nucleotide triphosphate hydrolases"/>
    <property type="match status" value="1"/>
</dbReference>
<evidence type="ECO:0000256" key="3">
    <source>
        <dbReference type="ARBA" id="ARBA00022505"/>
    </source>
</evidence>
<dbReference type="AlphaFoldDB" id="A0A6F8PKB9"/>
<keyword evidence="3 9" id="KW-0500">Molybdenum</keyword>
<evidence type="ECO:0000313" key="13">
    <source>
        <dbReference type="Proteomes" id="UP000501466"/>
    </source>
</evidence>
<keyword evidence="4" id="KW-0997">Cell inner membrane</keyword>
<dbReference type="Gene3D" id="2.40.50.100">
    <property type="match status" value="1"/>
</dbReference>
<dbReference type="EMBL" id="AP021888">
    <property type="protein sequence ID" value="BBP42526.1"/>
    <property type="molecule type" value="Genomic_DNA"/>
</dbReference>
<evidence type="ECO:0000256" key="9">
    <source>
        <dbReference type="PROSITE-ProRule" id="PRU01213"/>
    </source>
</evidence>
<dbReference type="GO" id="GO:0140359">
    <property type="term" value="F:ABC-type transporter activity"/>
    <property type="evidence" value="ECO:0007669"/>
    <property type="project" value="InterPro"/>
</dbReference>
<dbReference type="InterPro" id="IPR027417">
    <property type="entry name" value="P-loop_NTPase"/>
</dbReference>
<dbReference type="InterPro" id="IPR003439">
    <property type="entry name" value="ABC_transporter-like_ATP-bd"/>
</dbReference>
<dbReference type="Proteomes" id="UP000501466">
    <property type="component" value="Chromosome"/>
</dbReference>
<dbReference type="PROSITE" id="PS51866">
    <property type="entry name" value="MOP"/>
    <property type="match status" value="1"/>
</dbReference>
<dbReference type="Pfam" id="PF03459">
    <property type="entry name" value="TOBE"/>
    <property type="match status" value="1"/>
</dbReference>
<keyword evidence="5" id="KW-0547">Nucleotide-binding</keyword>
<evidence type="ECO:0000256" key="7">
    <source>
        <dbReference type="ARBA" id="ARBA00022967"/>
    </source>
</evidence>
<dbReference type="InterPro" id="IPR008995">
    <property type="entry name" value="Mo/tungstate-bd_C_term_dom"/>
</dbReference>
<dbReference type="GO" id="GO:0016020">
    <property type="term" value="C:membrane"/>
    <property type="evidence" value="ECO:0007669"/>
    <property type="project" value="InterPro"/>
</dbReference>
<dbReference type="NCBIfam" id="TIGR02142">
    <property type="entry name" value="modC_ABC"/>
    <property type="match status" value="1"/>
</dbReference>
<name>A0A6F8PKB9_9GAMM</name>
<dbReference type="PROSITE" id="PS50893">
    <property type="entry name" value="ABC_TRANSPORTER_2"/>
    <property type="match status" value="1"/>
</dbReference>
<dbReference type="PANTHER" id="PTHR43514:SF10">
    <property type="entry name" value="MOLYBDENUM IMPORT ATP-BINDING PROTEIN MODC 2"/>
    <property type="match status" value="1"/>
</dbReference>
<feature type="domain" description="Mop" evidence="11">
    <location>
        <begin position="291"/>
        <end position="357"/>
    </location>
</feature>
<dbReference type="PANTHER" id="PTHR43514">
    <property type="entry name" value="ABC TRANSPORTER I FAMILY MEMBER 10"/>
    <property type="match status" value="1"/>
</dbReference>
<dbReference type="Pfam" id="PF00005">
    <property type="entry name" value="ABC_tran"/>
    <property type="match status" value="1"/>
</dbReference>
<dbReference type="InterPro" id="IPR003593">
    <property type="entry name" value="AAA+_ATPase"/>
</dbReference>
<dbReference type="InterPro" id="IPR011868">
    <property type="entry name" value="ModC_ABC_ATP-bd"/>
</dbReference>
<dbReference type="SUPFAM" id="SSF50331">
    <property type="entry name" value="MOP-like"/>
    <property type="match status" value="1"/>
</dbReference>
<dbReference type="InterPro" id="IPR017871">
    <property type="entry name" value="ABC_transporter-like_CS"/>
</dbReference>
<keyword evidence="6 12" id="KW-0067">ATP-binding</keyword>
<keyword evidence="2" id="KW-1003">Cell membrane</keyword>
<dbReference type="RefSeq" id="WP_173290032.1">
    <property type="nucleotide sequence ID" value="NZ_AP021888.1"/>
</dbReference>
<dbReference type="PROSITE" id="PS00211">
    <property type="entry name" value="ABC_TRANSPORTER_1"/>
    <property type="match status" value="1"/>
</dbReference>
<dbReference type="SMART" id="SM00382">
    <property type="entry name" value="AAA"/>
    <property type="match status" value="1"/>
</dbReference>
<feature type="domain" description="ABC transporter" evidence="10">
    <location>
        <begin position="1"/>
        <end position="232"/>
    </location>
</feature>
<dbReference type="InterPro" id="IPR050334">
    <property type="entry name" value="Molybdenum_import_ModC"/>
</dbReference>
<evidence type="ECO:0000313" key="12">
    <source>
        <dbReference type="EMBL" id="BBP42526.1"/>
    </source>
</evidence>
<dbReference type="KEGG" id="tzo:THMIRHAT_02720"/>
<dbReference type="GO" id="GO:0015098">
    <property type="term" value="F:molybdate ion transmembrane transporter activity"/>
    <property type="evidence" value="ECO:0007669"/>
    <property type="project" value="InterPro"/>
</dbReference>
<dbReference type="GO" id="GO:0016887">
    <property type="term" value="F:ATP hydrolysis activity"/>
    <property type="evidence" value="ECO:0007669"/>
    <property type="project" value="InterPro"/>
</dbReference>
<dbReference type="InterPro" id="IPR004606">
    <property type="entry name" value="Mop_domain"/>
</dbReference>
<dbReference type="SUPFAM" id="SSF52540">
    <property type="entry name" value="P-loop containing nucleoside triphosphate hydrolases"/>
    <property type="match status" value="1"/>
</dbReference>
<reference evidence="13" key="1">
    <citation type="submission" date="2019-11" db="EMBL/GenBank/DDBJ databases">
        <title>Isolation and characterization of two novel species in the genus Thiomicrorhabdus.</title>
        <authorList>
            <person name="Mochizuki J."/>
            <person name="Kojima H."/>
            <person name="Fukui M."/>
        </authorList>
    </citation>
    <scope>NUCLEOTIDE SEQUENCE [LARGE SCALE GENOMIC DNA]</scope>
    <source>
        <strain evidence="13">AkT22</strain>
    </source>
</reference>
<evidence type="ECO:0000259" key="10">
    <source>
        <dbReference type="PROSITE" id="PS50893"/>
    </source>
</evidence>
<evidence type="ECO:0000256" key="2">
    <source>
        <dbReference type="ARBA" id="ARBA00022475"/>
    </source>
</evidence>
<keyword evidence="13" id="KW-1185">Reference proteome</keyword>
<proteinExistence type="predicted"/>
<evidence type="ECO:0000256" key="4">
    <source>
        <dbReference type="ARBA" id="ARBA00022519"/>
    </source>
</evidence>
<keyword evidence="7" id="KW-1278">Translocase</keyword>
<evidence type="ECO:0000256" key="8">
    <source>
        <dbReference type="ARBA" id="ARBA00023136"/>
    </source>
</evidence>
<keyword evidence="1" id="KW-0813">Transport</keyword>
<gene>
    <name evidence="12" type="primary">modC</name>
    <name evidence="12" type="ORF">THMIRHAT_02720</name>
</gene>
<keyword evidence="8" id="KW-0472">Membrane</keyword>
<accession>A0A6F8PKB9</accession>